<name>A0A1E1MQ67_RHYSE</name>
<evidence type="ECO:0000313" key="2">
    <source>
        <dbReference type="Proteomes" id="UP000177625"/>
    </source>
</evidence>
<proteinExistence type="predicted"/>
<evidence type="ECO:0000313" key="1">
    <source>
        <dbReference type="EMBL" id="CZT51209.1"/>
    </source>
</evidence>
<keyword evidence="2" id="KW-1185">Reference proteome</keyword>
<protein>
    <submittedName>
        <fullName evidence="1">Uncharacterized protein</fullName>
    </submittedName>
</protein>
<gene>
    <name evidence="1" type="ORF">RSE6_12326</name>
</gene>
<organism evidence="1 2">
    <name type="scientific">Rhynchosporium secalis</name>
    <name type="common">Barley scald fungus</name>
    <dbReference type="NCBI Taxonomy" id="38038"/>
    <lineage>
        <taxon>Eukaryota</taxon>
        <taxon>Fungi</taxon>
        <taxon>Dikarya</taxon>
        <taxon>Ascomycota</taxon>
        <taxon>Pezizomycotina</taxon>
        <taxon>Leotiomycetes</taxon>
        <taxon>Helotiales</taxon>
        <taxon>Ploettnerulaceae</taxon>
        <taxon>Rhynchosporium</taxon>
    </lineage>
</organism>
<dbReference type="AlphaFoldDB" id="A0A1E1MQ67"/>
<reference evidence="2" key="1">
    <citation type="submission" date="2016-03" db="EMBL/GenBank/DDBJ databases">
        <authorList>
            <person name="Guldener U."/>
        </authorList>
    </citation>
    <scope>NUCLEOTIDE SEQUENCE [LARGE SCALE GENOMIC DNA]</scope>
</reference>
<dbReference type="EMBL" id="FJVC01000481">
    <property type="protein sequence ID" value="CZT51209.1"/>
    <property type="molecule type" value="Genomic_DNA"/>
</dbReference>
<accession>A0A1E1MQ67</accession>
<dbReference type="Proteomes" id="UP000177625">
    <property type="component" value="Unassembled WGS sequence"/>
</dbReference>
<sequence>MTPKILYLALKTSEKSGVDRGQGPASHAVQLSALCEKSGDHQSSRRLYLQDFKLEKVNLKLSPLSPPAAFSAQSLTKLIPHILAFQMSKSDEL</sequence>